<dbReference type="OrthoDB" id="7533449at2"/>
<organism evidence="2 3">
    <name type="scientific">Sphingomonas changbaiensis NBRC 104936</name>
    <dbReference type="NCBI Taxonomy" id="1219043"/>
    <lineage>
        <taxon>Bacteria</taxon>
        <taxon>Pseudomonadati</taxon>
        <taxon>Pseudomonadota</taxon>
        <taxon>Alphaproteobacteria</taxon>
        <taxon>Sphingomonadales</taxon>
        <taxon>Sphingomonadaceae</taxon>
        <taxon>Sphingomonas</taxon>
    </lineage>
</organism>
<dbReference type="RefSeq" id="WP_157032885.1">
    <property type="nucleotide sequence ID" value="NZ_BBWU01000039.1"/>
</dbReference>
<feature type="chain" id="PRO_5002429349" description="DUF4424 domain-containing protein" evidence="1">
    <location>
        <begin position="23"/>
        <end position="403"/>
    </location>
</feature>
<sequence length="403" mass="43948">MGRIGWTGISAVVLAMAFPAQAQAPQVESDGYTRYELLAPGSHKFRILYEITASTPGATAYFNPIRPGSTATDERVTDRATGQPLKFGVVPGSVAKAEGVRSAGPDGEYIRVELARPVPADGGEGRVFIDKTYEDAKSYYQDGNTIVFDRPLGVKRNAVVLPAGYELVSCNYPAQVLQEADGRIKIAFWNNTPAQAPLVIKARPSPGLAAAPSSMAKALDERAHQNREIVYFLNPPETHSFDLYHDYTESRPGVGTYVNIVRTGSAASKPSARNLDTGQPLKWELMKGADILKADPAEKGVTAETEAVVFHFDPVKPGGSARLRFSETYTDPDRYKLVGDELVWHRSFGRPLNTVVLPAGWVLTNSSIPGTVTQTDDGRTRIEFINPRTDEIDVVLTARRRQS</sequence>
<protein>
    <recommendedName>
        <fullName evidence="4">DUF4424 domain-containing protein</fullName>
    </recommendedName>
</protein>
<name>A0A0E9MRN0_9SPHN</name>
<dbReference type="STRING" id="1219043.SCH01S_39_00850"/>
<feature type="signal peptide" evidence="1">
    <location>
        <begin position="1"/>
        <end position="22"/>
    </location>
</feature>
<evidence type="ECO:0000313" key="2">
    <source>
        <dbReference type="EMBL" id="GAO39800.1"/>
    </source>
</evidence>
<dbReference type="EMBL" id="BBWU01000039">
    <property type="protein sequence ID" value="GAO39800.1"/>
    <property type="molecule type" value="Genomic_DNA"/>
</dbReference>
<keyword evidence="1" id="KW-0732">Signal</keyword>
<dbReference type="AlphaFoldDB" id="A0A0E9MRN0"/>
<reference evidence="2 3" key="1">
    <citation type="submission" date="2015-04" db="EMBL/GenBank/DDBJ databases">
        <title>Whole genome shotgun sequence of Sphingomonas changbaiensis NBRC 104936.</title>
        <authorList>
            <person name="Katano-Makiyama Y."/>
            <person name="Hosoyama A."/>
            <person name="Hashimoto M."/>
            <person name="Noguchi M."/>
            <person name="Tsuchikane K."/>
            <person name="Ohji S."/>
            <person name="Yamazoe A."/>
            <person name="Ichikawa N."/>
            <person name="Kimura A."/>
            <person name="Fujita N."/>
        </authorList>
    </citation>
    <scope>NUCLEOTIDE SEQUENCE [LARGE SCALE GENOMIC DNA]</scope>
    <source>
        <strain evidence="2 3">NBRC 104936</strain>
    </source>
</reference>
<keyword evidence="3" id="KW-1185">Reference proteome</keyword>
<accession>A0A0E9MRN0</accession>
<comment type="caution">
    <text evidence="2">The sequence shown here is derived from an EMBL/GenBank/DDBJ whole genome shotgun (WGS) entry which is preliminary data.</text>
</comment>
<gene>
    <name evidence="2" type="ORF">SCH01S_39_00850</name>
</gene>
<evidence type="ECO:0008006" key="4">
    <source>
        <dbReference type="Google" id="ProtNLM"/>
    </source>
</evidence>
<evidence type="ECO:0000313" key="3">
    <source>
        <dbReference type="Proteomes" id="UP000033202"/>
    </source>
</evidence>
<evidence type="ECO:0000256" key="1">
    <source>
        <dbReference type="SAM" id="SignalP"/>
    </source>
</evidence>
<proteinExistence type="predicted"/>
<dbReference type="Proteomes" id="UP000033202">
    <property type="component" value="Unassembled WGS sequence"/>
</dbReference>